<dbReference type="RefSeq" id="WP_142454244.1">
    <property type="nucleotide sequence ID" value="NZ_FXTP01000006.1"/>
</dbReference>
<keyword evidence="2" id="KW-1185">Reference proteome</keyword>
<dbReference type="EMBL" id="FXTP01000006">
    <property type="protein sequence ID" value="SMO64163.1"/>
    <property type="molecule type" value="Genomic_DNA"/>
</dbReference>
<sequence>MKFTGAEVLNPENAFKAEVSGNWSSELSVTGIKRDPNWHTLSGVIENRYSFNPDSMTFSSEEEDFTKTQHAVFSDSGTYTYKENYLELHSYQGAFYEPGKVAFENNKFYWIFKDRYSKARNATPNIQVLEAGIVIEKSYE</sequence>
<accession>A0A521CXI5</accession>
<proteinExistence type="predicted"/>
<organism evidence="1 2">
    <name type="scientific">Gracilimonas mengyeensis</name>
    <dbReference type="NCBI Taxonomy" id="1302730"/>
    <lineage>
        <taxon>Bacteria</taxon>
        <taxon>Pseudomonadati</taxon>
        <taxon>Balneolota</taxon>
        <taxon>Balneolia</taxon>
        <taxon>Balneolales</taxon>
        <taxon>Balneolaceae</taxon>
        <taxon>Gracilimonas</taxon>
    </lineage>
</organism>
<dbReference type="Proteomes" id="UP000317557">
    <property type="component" value="Unassembled WGS sequence"/>
</dbReference>
<evidence type="ECO:0000313" key="1">
    <source>
        <dbReference type="EMBL" id="SMO64163.1"/>
    </source>
</evidence>
<name>A0A521CXI5_9BACT</name>
<reference evidence="1 2" key="1">
    <citation type="submission" date="2017-05" db="EMBL/GenBank/DDBJ databases">
        <authorList>
            <person name="Varghese N."/>
            <person name="Submissions S."/>
        </authorList>
    </citation>
    <scope>NUCLEOTIDE SEQUENCE [LARGE SCALE GENOMIC DNA]</scope>
    <source>
        <strain evidence="1 2">DSM 21985</strain>
    </source>
</reference>
<dbReference type="AlphaFoldDB" id="A0A521CXI5"/>
<protein>
    <submittedName>
        <fullName evidence="1">Uncharacterized protein</fullName>
    </submittedName>
</protein>
<gene>
    <name evidence="1" type="ORF">SAMN06265219_106224</name>
</gene>
<evidence type="ECO:0000313" key="2">
    <source>
        <dbReference type="Proteomes" id="UP000317557"/>
    </source>
</evidence>